<dbReference type="InterPro" id="IPR025222">
    <property type="entry name" value="DUF3945"/>
</dbReference>
<organism evidence="3 4">
    <name type="scientific">Spirosoma arboris</name>
    <dbReference type="NCBI Taxonomy" id="2682092"/>
    <lineage>
        <taxon>Bacteria</taxon>
        <taxon>Pseudomonadati</taxon>
        <taxon>Bacteroidota</taxon>
        <taxon>Cytophagia</taxon>
        <taxon>Cytophagales</taxon>
        <taxon>Cytophagaceae</taxon>
        <taxon>Spirosoma</taxon>
    </lineage>
</organism>
<keyword evidence="4" id="KW-1185">Reference proteome</keyword>
<dbReference type="RefSeq" id="WP_157588601.1">
    <property type="nucleotide sequence ID" value="NZ_WPIN01000013.1"/>
</dbReference>
<dbReference type="AlphaFoldDB" id="A0A7K1SJ96"/>
<name>A0A7K1SJ96_9BACT</name>
<dbReference type="Proteomes" id="UP000436006">
    <property type="component" value="Unassembled WGS sequence"/>
</dbReference>
<feature type="compositionally biased region" description="Basic and acidic residues" evidence="1">
    <location>
        <begin position="285"/>
        <end position="294"/>
    </location>
</feature>
<sequence length="310" mass="34327">MEAESINYARTQADGLDNIAPSLSQGQAAWQYALTDNFLSPEEQSAVLRKQLEPYQLQLEKNLEQIGWGPERLSAWPQVAEALFSGKQTVPLIIYLTPDLKLEGSLRIVMTEAGPDIRVTPILQSLTIPEEIGGIRLSSDERNQLLQEGALARPLLMAENGSLVPTFLRVDDQTNTVELWQVRTEQLPTNLLGIDLTKEQQLQLISGHSVQLAGLLDQQGEPFTATVSVSAARQALQFSDVNRLDVQITPDRQFHQQIAHNNEGAKTDQTLNQETTAGTTIPTHKQLETIKDLPEPTSGEPIKRQAKKIS</sequence>
<protein>
    <submittedName>
        <fullName evidence="3">DUF3945 domain-containing protein</fullName>
    </submittedName>
</protein>
<comment type="caution">
    <text evidence="3">The sequence shown here is derived from an EMBL/GenBank/DDBJ whole genome shotgun (WGS) entry which is preliminary data.</text>
</comment>
<evidence type="ECO:0000313" key="4">
    <source>
        <dbReference type="Proteomes" id="UP000436006"/>
    </source>
</evidence>
<evidence type="ECO:0000313" key="3">
    <source>
        <dbReference type="EMBL" id="MVM33887.1"/>
    </source>
</evidence>
<dbReference type="Pfam" id="PF13101">
    <property type="entry name" value="DUF3945"/>
    <property type="match status" value="1"/>
</dbReference>
<feature type="region of interest" description="Disordered" evidence="1">
    <location>
        <begin position="277"/>
        <end position="310"/>
    </location>
</feature>
<gene>
    <name evidence="3" type="ORF">GO755_27875</name>
</gene>
<proteinExistence type="predicted"/>
<feature type="domain" description="DUF3945" evidence="2">
    <location>
        <begin position="192"/>
        <end position="239"/>
    </location>
</feature>
<reference evidence="3 4" key="1">
    <citation type="submission" date="2019-12" db="EMBL/GenBank/DDBJ databases">
        <title>Spirosoma sp. HMF4905 genome sequencing and assembly.</title>
        <authorList>
            <person name="Kang H."/>
            <person name="Cha I."/>
            <person name="Kim H."/>
            <person name="Joh K."/>
        </authorList>
    </citation>
    <scope>NUCLEOTIDE SEQUENCE [LARGE SCALE GENOMIC DNA]</scope>
    <source>
        <strain evidence="3 4">HMF4905</strain>
    </source>
</reference>
<evidence type="ECO:0000256" key="1">
    <source>
        <dbReference type="SAM" id="MobiDB-lite"/>
    </source>
</evidence>
<evidence type="ECO:0000259" key="2">
    <source>
        <dbReference type="Pfam" id="PF13101"/>
    </source>
</evidence>
<accession>A0A7K1SJ96</accession>
<dbReference type="EMBL" id="WPIN01000013">
    <property type="protein sequence ID" value="MVM33887.1"/>
    <property type="molecule type" value="Genomic_DNA"/>
</dbReference>